<dbReference type="Gene3D" id="1.10.8.60">
    <property type="match status" value="1"/>
</dbReference>
<dbReference type="Proteomes" id="UP000033115">
    <property type="component" value="Chromosome"/>
</dbReference>
<evidence type="ECO:0000256" key="1">
    <source>
        <dbReference type="ARBA" id="ARBA00012417"/>
    </source>
</evidence>
<dbReference type="InterPro" id="IPR010372">
    <property type="entry name" value="DNA_pol3_delta_N"/>
</dbReference>
<evidence type="ECO:0000313" key="12">
    <source>
        <dbReference type="Proteomes" id="UP000033115"/>
    </source>
</evidence>
<keyword evidence="6" id="KW-0239">DNA-directed DNA polymerase</keyword>
<dbReference type="EMBL" id="CP009933">
    <property type="protein sequence ID" value="AKA70673.1"/>
    <property type="molecule type" value="Genomic_DNA"/>
</dbReference>
<dbReference type="GO" id="GO:0003887">
    <property type="term" value="F:DNA-directed DNA polymerase activity"/>
    <property type="evidence" value="ECO:0007669"/>
    <property type="project" value="UniProtKB-KW"/>
</dbReference>
<evidence type="ECO:0000256" key="8">
    <source>
        <dbReference type="ARBA" id="ARBA00049244"/>
    </source>
</evidence>
<evidence type="ECO:0000313" key="11">
    <source>
        <dbReference type="EMBL" id="AKA70673.1"/>
    </source>
</evidence>
<gene>
    <name evidence="11" type="ORF">CSCA_3548</name>
</gene>
<keyword evidence="3" id="KW-0808">Transferase</keyword>
<reference evidence="11 12" key="1">
    <citation type="journal article" date="2015" name="J. Biotechnol.">
        <title>Complete genome sequence of a malodorant-producing acetogen, Clostridium scatologenes ATCC 25775(T).</title>
        <authorList>
            <person name="Zhu Z."/>
            <person name="Guo T."/>
            <person name="Zheng H."/>
            <person name="Song T."/>
            <person name="Ouyang P."/>
            <person name="Xie J."/>
        </authorList>
    </citation>
    <scope>NUCLEOTIDE SEQUENCE [LARGE SCALE GENOMIC DNA]</scope>
    <source>
        <strain evidence="11 12">ATCC 25775</strain>
    </source>
</reference>
<accession>A0A0E3JQ29</accession>
<evidence type="ECO:0000256" key="4">
    <source>
        <dbReference type="ARBA" id="ARBA00022695"/>
    </source>
</evidence>
<evidence type="ECO:0000256" key="7">
    <source>
        <dbReference type="ARBA" id="ARBA00034754"/>
    </source>
</evidence>
<dbReference type="NCBIfam" id="TIGR01128">
    <property type="entry name" value="holA"/>
    <property type="match status" value="1"/>
</dbReference>
<evidence type="ECO:0000259" key="10">
    <source>
        <dbReference type="Pfam" id="PF21694"/>
    </source>
</evidence>
<name>A0A0E3JQ29_CLOSL</name>
<sequence>MIDVFTFNENIKKGILNNCYLFCGIDEQLMKDGINSIVNKVLDKNLMDLNYIKFDGSTLESFESVINACETLPFMSDKKVVLVYRASFFQEDKNDSIFNRIYEYISNLPGYCILIFYDVFKSKRDKPGKKIYKLDKRACVVKADKIKGQQLEGKIKSFFEARGKQIGRIELKVFSSLMDENNLNIIENEVEKLCCYTYEKSITKEDIKELFLKSNDDDIFDLVNPISQKKVKEAIEVLNELIYRGEKIPYILNMIERQFNRLFRVKMLLENKKSKQDVMKELNIRSDYACDIIIGQSKKFTLKQLEHALQLCLDCEQKIKSSTVNGKTEIELLVINTITG</sequence>
<dbReference type="PANTHER" id="PTHR34388">
    <property type="entry name" value="DNA POLYMERASE III SUBUNIT DELTA"/>
    <property type="match status" value="1"/>
</dbReference>
<dbReference type="Gene3D" id="1.20.272.10">
    <property type="match status" value="1"/>
</dbReference>
<keyword evidence="5" id="KW-0235">DNA replication</keyword>
<dbReference type="GO" id="GO:0006261">
    <property type="term" value="P:DNA-templated DNA replication"/>
    <property type="evidence" value="ECO:0007669"/>
    <property type="project" value="TreeGrafter"/>
</dbReference>
<comment type="similarity">
    <text evidence="7">Belongs to the DNA polymerase HolA subunit family.</text>
</comment>
<dbReference type="InterPro" id="IPR027417">
    <property type="entry name" value="P-loop_NTPase"/>
</dbReference>
<dbReference type="AlphaFoldDB" id="A0A0E3JQ29"/>
<dbReference type="STRING" id="1548.CSCA_3548"/>
<dbReference type="PANTHER" id="PTHR34388:SF1">
    <property type="entry name" value="DNA POLYMERASE III SUBUNIT DELTA"/>
    <property type="match status" value="1"/>
</dbReference>
<dbReference type="Pfam" id="PF06144">
    <property type="entry name" value="DNA_pol3_delta"/>
    <property type="match status" value="1"/>
</dbReference>
<dbReference type="Gene3D" id="3.40.50.300">
    <property type="entry name" value="P-loop containing nucleotide triphosphate hydrolases"/>
    <property type="match status" value="1"/>
</dbReference>
<comment type="catalytic activity">
    <reaction evidence="8">
        <text>DNA(n) + a 2'-deoxyribonucleoside 5'-triphosphate = DNA(n+1) + diphosphate</text>
        <dbReference type="Rhea" id="RHEA:22508"/>
        <dbReference type="Rhea" id="RHEA-COMP:17339"/>
        <dbReference type="Rhea" id="RHEA-COMP:17340"/>
        <dbReference type="ChEBI" id="CHEBI:33019"/>
        <dbReference type="ChEBI" id="CHEBI:61560"/>
        <dbReference type="ChEBI" id="CHEBI:173112"/>
        <dbReference type="EC" id="2.7.7.7"/>
    </reaction>
</comment>
<evidence type="ECO:0000256" key="6">
    <source>
        <dbReference type="ARBA" id="ARBA00022932"/>
    </source>
</evidence>
<keyword evidence="4" id="KW-0548">Nucleotidyltransferase</keyword>
<evidence type="ECO:0000256" key="3">
    <source>
        <dbReference type="ARBA" id="ARBA00022679"/>
    </source>
</evidence>
<dbReference type="GO" id="GO:0009360">
    <property type="term" value="C:DNA polymerase III complex"/>
    <property type="evidence" value="ECO:0007669"/>
    <property type="project" value="InterPro"/>
</dbReference>
<dbReference type="InterPro" id="IPR008921">
    <property type="entry name" value="DNA_pol3_clamp-load_cplx_C"/>
</dbReference>
<keyword evidence="12" id="KW-1185">Reference proteome</keyword>
<protein>
    <recommendedName>
        <fullName evidence="2">DNA polymerase III subunit delta</fullName>
        <ecNumber evidence="1">2.7.7.7</ecNumber>
    </recommendedName>
</protein>
<dbReference type="InterPro" id="IPR048466">
    <property type="entry name" value="DNA_pol3_delta-like_C"/>
</dbReference>
<dbReference type="KEGG" id="csq:CSCA_3548"/>
<feature type="domain" description="DNA polymerase III delta N-terminal" evidence="9">
    <location>
        <begin position="20"/>
        <end position="143"/>
    </location>
</feature>
<feature type="domain" description="DNA polymerase III delta subunit-like C-terminal" evidence="10">
    <location>
        <begin position="217"/>
        <end position="336"/>
    </location>
</feature>
<dbReference type="RefSeq" id="WP_029160788.1">
    <property type="nucleotide sequence ID" value="NZ_CP009933.1"/>
</dbReference>
<dbReference type="SUPFAM" id="SSF48019">
    <property type="entry name" value="post-AAA+ oligomerization domain-like"/>
    <property type="match status" value="1"/>
</dbReference>
<dbReference type="SUPFAM" id="SSF52540">
    <property type="entry name" value="P-loop containing nucleoside triphosphate hydrolases"/>
    <property type="match status" value="1"/>
</dbReference>
<evidence type="ECO:0000256" key="5">
    <source>
        <dbReference type="ARBA" id="ARBA00022705"/>
    </source>
</evidence>
<evidence type="ECO:0000256" key="2">
    <source>
        <dbReference type="ARBA" id="ARBA00017703"/>
    </source>
</evidence>
<dbReference type="GO" id="GO:0003677">
    <property type="term" value="F:DNA binding"/>
    <property type="evidence" value="ECO:0007669"/>
    <property type="project" value="InterPro"/>
</dbReference>
<dbReference type="Pfam" id="PF21694">
    <property type="entry name" value="DNA_pol3_delta_C"/>
    <property type="match status" value="1"/>
</dbReference>
<proteinExistence type="inferred from homology"/>
<organism evidence="11 12">
    <name type="scientific">Clostridium scatologenes</name>
    <dbReference type="NCBI Taxonomy" id="1548"/>
    <lineage>
        <taxon>Bacteria</taxon>
        <taxon>Bacillati</taxon>
        <taxon>Bacillota</taxon>
        <taxon>Clostridia</taxon>
        <taxon>Eubacteriales</taxon>
        <taxon>Clostridiaceae</taxon>
        <taxon>Clostridium</taxon>
    </lineage>
</organism>
<dbReference type="EC" id="2.7.7.7" evidence="1"/>
<dbReference type="HOGENOM" id="CLU_044694_2_0_9"/>
<evidence type="ECO:0000259" key="9">
    <source>
        <dbReference type="Pfam" id="PF06144"/>
    </source>
</evidence>
<dbReference type="InterPro" id="IPR005790">
    <property type="entry name" value="DNA_polIII_delta"/>
</dbReference>